<keyword evidence="3" id="KW-0547">Nucleotide-binding</keyword>
<dbReference type="PANTHER" id="PTHR43776">
    <property type="entry name" value="TRANSPORT ATP-BINDING PROTEIN"/>
    <property type="match status" value="1"/>
</dbReference>
<evidence type="ECO:0000256" key="2">
    <source>
        <dbReference type="ARBA" id="ARBA00022448"/>
    </source>
</evidence>
<feature type="domain" description="ABC transporter" evidence="6">
    <location>
        <begin position="31"/>
        <end position="274"/>
    </location>
</feature>
<dbReference type="Gene3D" id="3.40.50.300">
    <property type="entry name" value="P-loop containing nucleotide triphosphate hydrolases"/>
    <property type="match status" value="1"/>
</dbReference>
<dbReference type="PROSITE" id="PS00211">
    <property type="entry name" value="ABC_TRANSPORTER_1"/>
    <property type="match status" value="2"/>
</dbReference>
<dbReference type="PROSITE" id="PS50893">
    <property type="entry name" value="ABC_TRANSPORTER_2"/>
    <property type="match status" value="1"/>
</dbReference>
<keyword evidence="4 7" id="KW-0067">ATP-binding</keyword>
<comment type="similarity">
    <text evidence="1">Belongs to the ABC transporter superfamily.</text>
</comment>
<keyword evidence="2" id="KW-0813">Transport</keyword>
<dbReference type="InterPro" id="IPR050319">
    <property type="entry name" value="ABC_transp_ATP-bind"/>
</dbReference>
<gene>
    <name evidence="7" type="ORF">ABT317_08000</name>
</gene>
<dbReference type="Pfam" id="PF00005">
    <property type="entry name" value="ABC_tran"/>
    <property type="match status" value="1"/>
</dbReference>
<dbReference type="Proteomes" id="UP001458415">
    <property type="component" value="Unassembled WGS sequence"/>
</dbReference>
<name>A0ABV1VYE8_9ACTN</name>
<comment type="caution">
    <text evidence="7">The sequence shown here is derived from an EMBL/GenBank/DDBJ whole genome shotgun (WGS) entry which is preliminary data.</text>
</comment>
<dbReference type="InterPro" id="IPR017871">
    <property type="entry name" value="ABC_transporter-like_CS"/>
</dbReference>
<dbReference type="EMBL" id="JBEPCU010000082">
    <property type="protein sequence ID" value="MER6976965.1"/>
    <property type="molecule type" value="Genomic_DNA"/>
</dbReference>
<evidence type="ECO:0000313" key="8">
    <source>
        <dbReference type="Proteomes" id="UP001458415"/>
    </source>
</evidence>
<organism evidence="7 8">
    <name type="scientific">Streptomyces carpinensis</name>
    <dbReference type="NCBI Taxonomy" id="66369"/>
    <lineage>
        <taxon>Bacteria</taxon>
        <taxon>Bacillati</taxon>
        <taxon>Actinomycetota</taxon>
        <taxon>Actinomycetes</taxon>
        <taxon>Kitasatosporales</taxon>
        <taxon>Streptomycetaceae</taxon>
        <taxon>Streptomyces</taxon>
    </lineage>
</organism>
<proteinExistence type="inferred from homology"/>
<dbReference type="InterPro" id="IPR003593">
    <property type="entry name" value="AAA+_ATPase"/>
</dbReference>
<dbReference type="PANTHER" id="PTHR43776:SF7">
    <property type="entry name" value="D,D-DIPEPTIDE TRANSPORT ATP-BINDING PROTEIN DDPF-RELATED"/>
    <property type="match status" value="1"/>
</dbReference>
<evidence type="ECO:0000256" key="4">
    <source>
        <dbReference type="ARBA" id="ARBA00022840"/>
    </source>
</evidence>
<evidence type="ECO:0000256" key="3">
    <source>
        <dbReference type="ARBA" id="ARBA00022741"/>
    </source>
</evidence>
<dbReference type="NCBIfam" id="TIGR01727">
    <property type="entry name" value="oligo_HPY"/>
    <property type="match status" value="1"/>
</dbReference>
<dbReference type="CDD" id="cd03257">
    <property type="entry name" value="ABC_NikE_OppD_transporters"/>
    <property type="match status" value="1"/>
</dbReference>
<dbReference type="InterPro" id="IPR013563">
    <property type="entry name" value="Oligopep_ABC_C"/>
</dbReference>
<evidence type="ECO:0000259" key="6">
    <source>
        <dbReference type="PROSITE" id="PS50893"/>
    </source>
</evidence>
<keyword evidence="8" id="KW-1185">Reference proteome</keyword>
<accession>A0ABV1VYE8</accession>
<dbReference type="InterPro" id="IPR027417">
    <property type="entry name" value="P-loop_NTPase"/>
</dbReference>
<sequence>MTSLDKGLTMGVDDREQTAPAPLLEVDDLAIHYRSQSRATRRMGYAVRAVDGVTFSVAPGETLGLVGESGCGKSTIGRAVLKLVKPTAGAVRFDGQDVTQARGRALMELRRGCQAVFQDPYDSLNPRMSVGALIGEPMVVHGLAKGDAVRARVGELLELVGLNADMASRRPAELSGGQRQRVCIARALAVNPRFIVCDEAVSALDVSVQAQILNLLHKLQRELGLSYLFIGHDLSVVRHMSDRVAVMYIGQLVESADVDEIYANPYHPYTMSLLASSPVPDPEVERDRPEAAVRGEPPSPTNIPPGCRFAPRCPFAQDRCRQEAPAYAEVEPRRWVAC</sequence>
<evidence type="ECO:0000256" key="5">
    <source>
        <dbReference type="SAM" id="MobiDB-lite"/>
    </source>
</evidence>
<dbReference type="SUPFAM" id="SSF52540">
    <property type="entry name" value="P-loop containing nucleoside triphosphate hydrolases"/>
    <property type="match status" value="1"/>
</dbReference>
<feature type="compositionally biased region" description="Basic and acidic residues" evidence="5">
    <location>
        <begin position="283"/>
        <end position="293"/>
    </location>
</feature>
<feature type="region of interest" description="Disordered" evidence="5">
    <location>
        <begin position="277"/>
        <end position="305"/>
    </location>
</feature>
<dbReference type="GO" id="GO:0005524">
    <property type="term" value="F:ATP binding"/>
    <property type="evidence" value="ECO:0007669"/>
    <property type="project" value="UniProtKB-KW"/>
</dbReference>
<feature type="non-terminal residue" evidence="7">
    <location>
        <position position="338"/>
    </location>
</feature>
<dbReference type="SMART" id="SM00382">
    <property type="entry name" value="AAA"/>
    <property type="match status" value="1"/>
</dbReference>
<dbReference type="Pfam" id="PF08352">
    <property type="entry name" value="oligo_HPY"/>
    <property type="match status" value="1"/>
</dbReference>
<reference evidence="7 8" key="1">
    <citation type="submission" date="2024-06" db="EMBL/GenBank/DDBJ databases">
        <title>The Natural Products Discovery Center: Release of the First 8490 Sequenced Strains for Exploring Actinobacteria Biosynthetic Diversity.</title>
        <authorList>
            <person name="Kalkreuter E."/>
            <person name="Kautsar S.A."/>
            <person name="Yang D."/>
            <person name="Bader C.D."/>
            <person name="Teijaro C.N."/>
            <person name="Fluegel L."/>
            <person name="Davis C.M."/>
            <person name="Simpson J.R."/>
            <person name="Lauterbach L."/>
            <person name="Steele A.D."/>
            <person name="Gui C."/>
            <person name="Meng S."/>
            <person name="Li G."/>
            <person name="Viehrig K."/>
            <person name="Ye F."/>
            <person name="Su P."/>
            <person name="Kiefer A.F."/>
            <person name="Nichols A."/>
            <person name="Cepeda A.J."/>
            <person name="Yan W."/>
            <person name="Fan B."/>
            <person name="Jiang Y."/>
            <person name="Adhikari A."/>
            <person name="Zheng C.-J."/>
            <person name="Schuster L."/>
            <person name="Cowan T.M."/>
            <person name="Smanski M.J."/>
            <person name="Chevrette M.G."/>
            <person name="De Carvalho L.P.S."/>
            <person name="Shen B."/>
        </authorList>
    </citation>
    <scope>NUCLEOTIDE SEQUENCE [LARGE SCALE GENOMIC DNA]</scope>
    <source>
        <strain evidence="7 8">NPDC000634</strain>
    </source>
</reference>
<evidence type="ECO:0000256" key="1">
    <source>
        <dbReference type="ARBA" id="ARBA00005417"/>
    </source>
</evidence>
<dbReference type="InterPro" id="IPR003439">
    <property type="entry name" value="ABC_transporter-like_ATP-bd"/>
</dbReference>
<protein>
    <submittedName>
        <fullName evidence="7">ABC transporter ATP-binding protein</fullName>
    </submittedName>
</protein>
<evidence type="ECO:0000313" key="7">
    <source>
        <dbReference type="EMBL" id="MER6976965.1"/>
    </source>
</evidence>